<reference evidence="1 3" key="1">
    <citation type="submission" date="2020-07" db="EMBL/GenBank/DDBJ databases">
        <authorList>
            <person name="Teixeira M."/>
        </authorList>
    </citation>
    <scope>NUCLEOTIDE SEQUENCE</scope>
    <source>
        <strain evidence="2">3</strain>
        <strain evidence="1">Xanthomonas arboricola pv. juglandis CPBF 427</strain>
    </source>
</reference>
<dbReference type="AlphaFoldDB" id="A0A7U7DDJ4"/>
<protein>
    <submittedName>
        <fullName evidence="1">Uncharacterized protein</fullName>
    </submittedName>
</protein>
<dbReference type="Proteomes" id="UP000514411">
    <property type="component" value="Chromosome"/>
</dbReference>
<sequence length="170" mass="18666">MAGTDEAFQTALIEVQLLTAFLNKTPLVPDEVSLALSREYSRSMWDKMLATGCTLGEASGGPGTAMVTRDHAEFVAYMRSISDDLAAQIKIVKEGVEHYLRHGDSPPPAYAWRVAVILRKRKIFSVEADFLEAFAAHFCHESVGRTEIQIAQRAIKARMLATRAATAAPE</sequence>
<dbReference type="RefSeq" id="WP_053051711.1">
    <property type="nucleotide sequence ID" value="NZ_CP168206.1"/>
</dbReference>
<name>A0A7U7DDJ4_XANCJ</name>
<organism evidence="1">
    <name type="scientific">Xanthomonas campestris pv. juglandis</name>
    <name type="common">Xanthomonas arboricola pv. juglandis</name>
    <dbReference type="NCBI Taxonomy" id="195709"/>
    <lineage>
        <taxon>Bacteria</taxon>
        <taxon>Pseudomonadati</taxon>
        <taxon>Pseudomonadota</taxon>
        <taxon>Gammaproteobacteria</taxon>
        <taxon>Lysobacterales</taxon>
        <taxon>Lysobacteraceae</taxon>
        <taxon>Xanthomonas</taxon>
    </lineage>
</organism>
<proteinExistence type="predicted"/>
<dbReference type="OrthoDB" id="7853925at2"/>
<dbReference type="EMBL" id="LR861807">
    <property type="protein sequence ID" value="CAD1792701.1"/>
    <property type="molecule type" value="Genomic_DNA"/>
</dbReference>
<evidence type="ECO:0000313" key="3">
    <source>
        <dbReference type="Proteomes" id="UP000514411"/>
    </source>
</evidence>
<evidence type="ECO:0000313" key="1">
    <source>
        <dbReference type="EMBL" id="CAD0329524.1"/>
    </source>
</evidence>
<evidence type="ECO:0000313" key="2">
    <source>
        <dbReference type="EMBL" id="CAD1792701.1"/>
    </source>
</evidence>
<accession>A0A7U7DDJ4</accession>
<gene>
    <name evidence="2" type="ORF">XSP_002336</name>
    <name evidence="1" type="ORF">XSP_002359</name>
</gene>
<dbReference type="EMBL" id="LR824643">
    <property type="protein sequence ID" value="CAD0329524.1"/>
    <property type="molecule type" value="Genomic_DNA"/>
</dbReference>